<keyword evidence="2" id="KW-1185">Reference proteome</keyword>
<evidence type="ECO:0000313" key="1">
    <source>
        <dbReference type="EMBL" id="MBU5677957.1"/>
    </source>
</evidence>
<accession>A0ABS6G899</accession>
<reference evidence="1 2" key="1">
    <citation type="submission" date="2021-06" db="EMBL/GenBank/DDBJ databases">
        <authorList>
            <person name="Sun Q."/>
            <person name="Li D."/>
        </authorList>
    </citation>
    <scope>NUCLEOTIDE SEQUENCE [LARGE SCALE GENOMIC DNA]</scope>
    <source>
        <strain evidence="1 2">MSJ-5</strain>
    </source>
</reference>
<gene>
    <name evidence="1" type="ORF">KQI88_16180</name>
</gene>
<dbReference type="Proteomes" id="UP000779508">
    <property type="component" value="Unassembled WGS sequence"/>
</dbReference>
<comment type="caution">
    <text evidence="1">The sequence shown here is derived from an EMBL/GenBank/DDBJ whole genome shotgun (WGS) entry which is preliminary data.</text>
</comment>
<dbReference type="RefSeq" id="WP_216419095.1">
    <property type="nucleotide sequence ID" value="NZ_JAHLQK010000006.1"/>
</dbReference>
<name>A0ABS6G899_9FIRM</name>
<organism evidence="1 2">
    <name type="scientific">Alkaliphilus flagellatus</name>
    <dbReference type="NCBI Taxonomy" id="2841507"/>
    <lineage>
        <taxon>Bacteria</taxon>
        <taxon>Bacillati</taxon>
        <taxon>Bacillota</taxon>
        <taxon>Clostridia</taxon>
        <taxon>Peptostreptococcales</taxon>
        <taxon>Natronincolaceae</taxon>
        <taxon>Alkaliphilus</taxon>
    </lineage>
</organism>
<proteinExistence type="predicted"/>
<protein>
    <submittedName>
        <fullName evidence="1">Uncharacterized protein</fullName>
    </submittedName>
</protein>
<dbReference type="EMBL" id="JAHLQK010000006">
    <property type="protein sequence ID" value="MBU5677957.1"/>
    <property type="molecule type" value="Genomic_DNA"/>
</dbReference>
<evidence type="ECO:0000313" key="2">
    <source>
        <dbReference type="Proteomes" id="UP000779508"/>
    </source>
</evidence>
<sequence>MKVYVKKPVRIEYYPKTKENVDSNEYMQVDEVLSKSLDEEITVEHIVQEEKCICQEYSSIKNEEIIEEDIEELEI</sequence>